<name>A0A0F7DB56_RHOHA</name>
<dbReference type="RefSeq" id="WP_194235696.1">
    <property type="nucleotide sequence ID" value="NZ_AP024182.1"/>
</dbReference>
<dbReference type="EMBL" id="KP851975">
    <property type="protein sequence ID" value="AKF16006.1"/>
    <property type="molecule type" value="Genomic_DNA"/>
</dbReference>
<organism evidence="3">
    <name type="scientific">Rhodococcus hoagii</name>
    <name type="common">Corynebacterium equii</name>
    <dbReference type="NCBI Taxonomy" id="43767"/>
    <lineage>
        <taxon>Bacteria</taxon>
        <taxon>Bacillati</taxon>
        <taxon>Actinomycetota</taxon>
        <taxon>Actinomycetes</taxon>
        <taxon>Mycobacteriales</taxon>
        <taxon>Nocardiaceae</taxon>
        <taxon>Prescottella</taxon>
    </lineage>
</organism>
<geneLocation type="plasmid" evidence="3">
    <name>pVAPN1571</name>
</geneLocation>
<dbReference type="EMBL" id="KF439868">
    <property type="protein sequence ID" value="AKG90506.1"/>
    <property type="molecule type" value="Genomic_DNA"/>
</dbReference>
<sequence>MNQIASDRDGRQWALLATDGALRARLVHGAATPAVMDLAELVDTYGPLVLSPTRPATDSGFSAFVDTVDLVASDPGTADVEQIDQVARFAQSIVSARRTSARVAHPHTCSTPRASHVRASPIGGAPRDEMWGAEVGQKDRRDSCD</sequence>
<evidence type="ECO:0000313" key="3">
    <source>
        <dbReference type="EMBL" id="AKG90506.1"/>
    </source>
</evidence>
<keyword evidence="3" id="KW-0614">Plasmid</keyword>
<geneLocation type="plasmid" evidence="2">
    <name>pVAPN2012</name>
</geneLocation>
<evidence type="ECO:0000256" key="1">
    <source>
        <dbReference type="SAM" id="MobiDB-lite"/>
    </source>
</evidence>
<dbReference type="AlphaFoldDB" id="A0A0F7DB56"/>
<protein>
    <submittedName>
        <fullName evidence="3">Uncharacterized protein</fullName>
    </submittedName>
</protein>
<evidence type="ECO:0000313" key="2">
    <source>
        <dbReference type="EMBL" id="AKF16006.1"/>
    </source>
</evidence>
<gene>
    <name evidence="2" type="ORF">pVAPN2012_0470</name>
    <name evidence="3" type="ORF">pVAPN_0470</name>
</gene>
<proteinExistence type="predicted"/>
<feature type="compositionally biased region" description="Basic and acidic residues" evidence="1">
    <location>
        <begin position="126"/>
        <end position="145"/>
    </location>
</feature>
<accession>A0A0F7DB56</accession>
<reference evidence="3" key="1">
    <citation type="journal article" date="2015" name="Infect. Immun.">
        <title>An Invertron-Like Linear Plasmid Mediates Intracellular Survival and Virulence in Bovine Isolates of Rhodococcus equi.</title>
        <authorList>
            <person name="Valero-Rello A."/>
            <person name="Hapeshi A."/>
            <person name="Anastasi E."/>
            <person name="Alvarez S."/>
            <person name="Scortti M."/>
            <person name="Meijer W.G."/>
            <person name="MacArthur I."/>
            <person name="Vazquez-Boland J.A."/>
        </authorList>
    </citation>
    <scope>NUCLEOTIDE SEQUENCE</scope>
    <source>
        <strain evidence="3">PAM1571</strain>
        <strain evidence="2">PAM2012</strain>
        <plasmid evidence="3">pVAPN1571</plasmid>
        <plasmid evidence="2">pVAPN2012</plasmid>
    </source>
</reference>
<feature type="region of interest" description="Disordered" evidence="1">
    <location>
        <begin position="103"/>
        <end position="145"/>
    </location>
</feature>